<reference evidence="11" key="1">
    <citation type="submission" date="2016-10" db="EMBL/GenBank/DDBJ databases">
        <authorList>
            <person name="Varghese N."/>
            <person name="Submissions S."/>
        </authorList>
    </citation>
    <scope>NUCLEOTIDE SEQUENCE [LARGE SCALE GENOMIC DNA]</scope>
    <source>
        <strain evidence="11">DSM 26542</strain>
    </source>
</reference>
<keyword evidence="6" id="KW-0472">Membrane</keyword>
<evidence type="ECO:0000256" key="1">
    <source>
        <dbReference type="ARBA" id="ARBA00004442"/>
    </source>
</evidence>
<dbReference type="RefSeq" id="WP_090678639.1">
    <property type="nucleotide sequence ID" value="NZ_FORU01000005.1"/>
</dbReference>
<dbReference type="PANTHER" id="PTHR30026:SF20">
    <property type="entry name" value="OUTER MEMBRANE PROTEIN TOLC"/>
    <property type="match status" value="1"/>
</dbReference>
<dbReference type="STRING" id="1150112.SAMN04487893_105161"/>
<dbReference type="Gene3D" id="1.20.1600.10">
    <property type="entry name" value="Outer membrane efflux proteins (OEP)"/>
    <property type="match status" value="1"/>
</dbReference>
<feature type="coiled-coil region" evidence="8">
    <location>
        <begin position="247"/>
        <end position="274"/>
    </location>
</feature>
<dbReference type="GO" id="GO:0009279">
    <property type="term" value="C:cell outer membrane"/>
    <property type="evidence" value="ECO:0007669"/>
    <property type="project" value="UniProtKB-SubCell"/>
</dbReference>
<keyword evidence="4" id="KW-1134">Transmembrane beta strand</keyword>
<dbReference type="AlphaFoldDB" id="A0A1I3QDD7"/>
<dbReference type="OrthoDB" id="9811587at2"/>
<keyword evidence="11" id="KW-1185">Reference proteome</keyword>
<dbReference type="EMBL" id="FORU01000005">
    <property type="protein sequence ID" value="SFJ31720.1"/>
    <property type="molecule type" value="Genomic_DNA"/>
</dbReference>
<keyword evidence="8" id="KW-0175">Coiled coil</keyword>
<dbReference type="InterPro" id="IPR051906">
    <property type="entry name" value="TolC-like"/>
</dbReference>
<evidence type="ECO:0000256" key="4">
    <source>
        <dbReference type="ARBA" id="ARBA00022452"/>
    </source>
</evidence>
<keyword evidence="3" id="KW-0813">Transport</keyword>
<proteinExistence type="inferred from homology"/>
<evidence type="ECO:0000256" key="3">
    <source>
        <dbReference type="ARBA" id="ARBA00022448"/>
    </source>
</evidence>
<dbReference type="GO" id="GO:0015288">
    <property type="term" value="F:porin activity"/>
    <property type="evidence" value="ECO:0007669"/>
    <property type="project" value="TreeGrafter"/>
</dbReference>
<evidence type="ECO:0000313" key="10">
    <source>
        <dbReference type="EMBL" id="SFJ31720.1"/>
    </source>
</evidence>
<evidence type="ECO:0000256" key="9">
    <source>
        <dbReference type="SAM" id="SignalP"/>
    </source>
</evidence>
<organism evidence="10 11">
    <name type="scientific">Myroides guanonis</name>
    <dbReference type="NCBI Taxonomy" id="1150112"/>
    <lineage>
        <taxon>Bacteria</taxon>
        <taxon>Pseudomonadati</taxon>
        <taxon>Bacteroidota</taxon>
        <taxon>Flavobacteriia</taxon>
        <taxon>Flavobacteriales</taxon>
        <taxon>Flavobacteriaceae</taxon>
        <taxon>Myroides</taxon>
    </lineage>
</organism>
<accession>A0A1I3QDD7</accession>
<evidence type="ECO:0000256" key="2">
    <source>
        <dbReference type="ARBA" id="ARBA00007613"/>
    </source>
</evidence>
<evidence type="ECO:0000313" key="11">
    <source>
        <dbReference type="Proteomes" id="UP000243887"/>
    </source>
</evidence>
<dbReference type="GO" id="GO:0015562">
    <property type="term" value="F:efflux transmembrane transporter activity"/>
    <property type="evidence" value="ECO:0007669"/>
    <property type="project" value="InterPro"/>
</dbReference>
<comment type="subcellular location">
    <subcellularLocation>
        <location evidence="1">Cell outer membrane</location>
    </subcellularLocation>
</comment>
<name>A0A1I3QDD7_9FLAO</name>
<comment type="similarity">
    <text evidence="2">Belongs to the outer membrane factor (OMF) (TC 1.B.17) family.</text>
</comment>
<dbReference type="Pfam" id="PF02321">
    <property type="entry name" value="OEP"/>
    <property type="match status" value="2"/>
</dbReference>
<dbReference type="InterPro" id="IPR003423">
    <property type="entry name" value="OMP_efflux"/>
</dbReference>
<feature type="chain" id="PRO_5017356018" evidence="9">
    <location>
        <begin position="24"/>
        <end position="483"/>
    </location>
</feature>
<evidence type="ECO:0000256" key="5">
    <source>
        <dbReference type="ARBA" id="ARBA00022692"/>
    </source>
</evidence>
<gene>
    <name evidence="10" type="ORF">SAMN04487893_105161</name>
</gene>
<keyword evidence="5" id="KW-0812">Transmembrane</keyword>
<keyword evidence="9" id="KW-0732">Signal</keyword>
<dbReference type="GO" id="GO:1990281">
    <property type="term" value="C:efflux pump complex"/>
    <property type="evidence" value="ECO:0007669"/>
    <property type="project" value="TreeGrafter"/>
</dbReference>
<dbReference type="PANTHER" id="PTHR30026">
    <property type="entry name" value="OUTER MEMBRANE PROTEIN TOLC"/>
    <property type="match status" value="1"/>
</dbReference>
<keyword evidence="7" id="KW-0998">Cell outer membrane</keyword>
<protein>
    <submittedName>
        <fullName evidence="10">Outer membrane protein</fullName>
    </submittedName>
</protein>
<evidence type="ECO:0000256" key="7">
    <source>
        <dbReference type="ARBA" id="ARBA00023237"/>
    </source>
</evidence>
<feature type="signal peptide" evidence="9">
    <location>
        <begin position="1"/>
        <end position="23"/>
    </location>
</feature>
<dbReference type="SUPFAM" id="SSF56954">
    <property type="entry name" value="Outer membrane efflux proteins (OEP)"/>
    <property type="match status" value="1"/>
</dbReference>
<evidence type="ECO:0000256" key="6">
    <source>
        <dbReference type="ARBA" id="ARBA00023136"/>
    </source>
</evidence>
<evidence type="ECO:0000256" key="8">
    <source>
        <dbReference type="SAM" id="Coils"/>
    </source>
</evidence>
<dbReference type="Proteomes" id="UP000243887">
    <property type="component" value="Unassembled WGS sequence"/>
</dbReference>
<sequence length="483" mass="53814">MKGNIVRKCVLSLGLFCSFLSWSQTKLWTLNDCVSYALENNLSIQQSLLEEERANINLNMAKGNFMPSVSANANHSWTVGLNQNITTGLLQNQTTQFTAAGVDVGVDLFKGLQNQKQLAKSRLQSAATLYQSQKMKEDVALNVVNSYLQVIFNKELVKVNKSQLDYQKGQESRVANLVNAGVVPSGDLIDVRASVAQANQQLILASNAVTMSKLALAQLLQLKDYENFDVIDVDYEVGLSEVLSNSAKEVVERAKETQIDLKLAETQVEISERDLEISKSAYYPQIRAFYSLATRAAYMDQITGYELNTANPTQVIGVVEGTNQNVLQPNMSPIISGPNSLFNQFDDNIGHSFGVGISIPIFNGFSVRNSVKLSKLNLENSKKEKEVSVLKLEQTVYAAYSDTQNALESFEASKVTYEARNLALEYAKERYEVGLMNVFDFNQAQNLLVVAESDMLKAKYDYIFKTKILEYYFGVPLFENEAL</sequence>